<comment type="caution">
    <text evidence="2">The sequence shown here is derived from an EMBL/GenBank/DDBJ whole genome shotgun (WGS) entry which is preliminary data.</text>
</comment>
<protein>
    <submittedName>
        <fullName evidence="2">Uncharacterized protein</fullName>
    </submittedName>
</protein>
<feature type="transmembrane region" description="Helical" evidence="1">
    <location>
        <begin position="64"/>
        <end position="83"/>
    </location>
</feature>
<evidence type="ECO:0000313" key="3">
    <source>
        <dbReference type="Proteomes" id="UP000024635"/>
    </source>
</evidence>
<sequence length="207" mass="23391">MADMVGISRKSVRMIIKGAELKMLKELKGHLLTEQAEVKRCEGLCCPVNRRLFATVAPASRVELALLALSLFSSLLLYFLRILHRCLLRVIKLSMLSGVRRAVLESVAQCRALSTTALTKTYDPRCIRAEGFDPNKRIGHMKNVDPAFLSAGMFVRQPKPYEVQSEGFRFDNNDTSRKHSSNILLDVLAQRSSDQMVDTFSDYQERP</sequence>
<evidence type="ECO:0000256" key="1">
    <source>
        <dbReference type="SAM" id="Phobius"/>
    </source>
</evidence>
<accession>A0A016UN74</accession>
<keyword evidence="1" id="KW-1133">Transmembrane helix</keyword>
<name>A0A016UN74_9BILA</name>
<dbReference type="OrthoDB" id="5892387at2759"/>
<dbReference type="Proteomes" id="UP000024635">
    <property type="component" value="Unassembled WGS sequence"/>
</dbReference>
<reference evidence="3" key="1">
    <citation type="journal article" date="2015" name="Nat. Genet.">
        <title>The genome and transcriptome of the zoonotic hookworm Ancylostoma ceylanicum identify infection-specific gene families.</title>
        <authorList>
            <person name="Schwarz E.M."/>
            <person name="Hu Y."/>
            <person name="Antoshechkin I."/>
            <person name="Miller M.M."/>
            <person name="Sternberg P.W."/>
            <person name="Aroian R.V."/>
        </authorList>
    </citation>
    <scope>NUCLEOTIDE SEQUENCE</scope>
    <source>
        <strain evidence="3">HY135</strain>
    </source>
</reference>
<keyword evidence="1" id="KW-0472">Membrane</keyword>
<dbReference type="EMBL" id="JARK01001370">
    <property type="protein sequence ID" value="EYC16371.1"/>
    <property type="molecule type" value="Genomic_DNA"/>
</dbReference>
<keyword evidence="3" id="KW-1185">Reference proteome</keyword>
<keyword evidence="1" id="KW-0812">Transmembrane</keyword>
<evidence type="ECO:0000313" key="2">
    <source>
        <dbReference type="EMBL" id="EYC16371.1"/>
    </source>
</evidence>
<gene>
    <name evidence="2" type="primary">Acey_s0034.g2958</name>
    <name evidence="2" type="ORF">Y032_0034g2958</name>
</gene>
<proteinExistence type="predicted"/>
<organism evidence="2 3">
    <name type="scientific">Ancylostoma ceylanicum</name>
    <dbReference type="NCBI Taxonomy" id="53326"/>
    <lineage>
        <taxon>Eukaryota</taxon>
        <taxon>Metazoa</taxon>
        <taxon>Ecdysozoa</taxon>
        <taxon>Nematoda</taxon>
        <taxon>Chromadorea</taxon>
        <taxon>Rhabditida</taxon>
        <taxon>Rhabditina</taxon>
        <taxon>Rhabditomorpha</taxon>
        <taxon>Strongyloidea</taxon>
        <taxon>Ancylostomatidae</taxon>
        <taxon>Ancylostomatinae</taxon>
        <taxon>Ancylostoma</taxon>
    </lineage>
</organism>
<dbReference type="AlphaFoldDB" id="A0A016UN74"/>